<evidence type="ECO:0000256" key="7">
    <source>
        <dbReference type="ARBA" id="ARBA00022741"/>
    </source>
</evidence>
<feature type="domain" description="Protein kinase" evidence="14">
    <location>
        <begin position="113"/>
        <end position="402"/>
    </location>
</feature>
<proteinExistence type="predicted"/>
<evidence type="ECO:0000256" key="2">
    <source>
        <dbReference type="ARBA" id="ARBA00022614"/>
    </source>
</evidence>
<keyword evidence="3" id="KW-0808">Transferase</keyword>
<evidence type="ECO:0000256" key="4">
    <source>
        <dbReference type="ARBA" id="ARBA00022692"/>
    </source>
</evidence>
<keyword evidence="12" id="KW-0325">Glycoprotein</keyword>
<dbReference type="InterPro" id="IPR011009">
    <property type="entry name" value="Kinase-like_dom_sf"/>
</dbReference>
<keyword evidence="11" id="KW-0675">Receptor</keyword>
<dbReference type="FunFam" id="1.10.510.10:FF:000388">
    <property type="entry name" value="Leucine-rich repeat receptor-like tyrosine-protein kinase PXC3"/>
    <property type="match status" value="1"/>
</dbReference>
<dbReference type="EMBL" id="JAGGNH010000004">
    <property type="protein sequence ID" value="KAJ0976139.1"/>
    <property type="molecule type" value="Genomic_DNA"/>
</dbReference>
<feature type="transmembrane region" description="Helical" evidence="13">
    <location>
        <begin position="50"/>
        <end position="78"/>
    </location>
</feature>
<dbReference type="InterPro" id="IPR008271">
    <property type="entry name" value="Ser/Thr_kinase_AS"/>
</dbReference>
<dbReference type="OrthoDB" id="4062651at2759"/>
<keyword evidence="2" id="KW-0433">Leucine-rich repeat</keyword>
<evidence type="ECO:0000256" key="12">
    <source>
        <dbReference type="ARBA" id="ARBA00023180"/>
    </source>
</evidence>
<keyword evidence="4 13" id="KW-0812">Transmembrane</keyword>
<dbReference type="GO" id="GO:0005524">
    <property type="term" value="F:ATP binding"/>
    <property type="evidence" value="ECO:0007669"/>
    <property type="project" value="UniProtKB-KW"/>
</dbReference>
<dbReference type="Gene3D" id="1.10.510.10">
    <property type="entry name" value="Transferase(Phosphotransferase) domain 1"/>
    <property type="match status" value="1"/>
</dbReference>
<dbReference type="PANTHER" id="PTHR48055">
    <property type="entry name" value="LEUCINE-RICH REPEAT RECEPTOR PROTEIN KINASE EMS1"/>
    <property type="match status" value="1"/>
</dbReference>
<evidence type="ECO:0000313" key="16">
    <source>
        <dbReference type="Proteomes" id="UP001085076"/>
    </source>
</evidence>
<evidence type="ECO:0000256" key="9">
    <source>
        <dbReference type="ARBA" id="ARBA00022989"/>
    </source>
</evidence>
<evidence type="ECO:0000256" key="13">
    <source>
        <dbReference type="SAM" id="Phobius"/>
    </source>
</evidence>
<dbReference type="InterPro" id="IPR000719">
    <property type="entry name" value="Prot_kinase_dom"/>
</dbReference>
<protein>
    <recommendedName>
        <fullName evidence="14">Protein kinase domain-containing protein</fullName>
    </recommendedName>
</protein>
<evidence type="ECO:0000256" key="10">
    <source>
        <dbReference type="ARBA" id="ARBA00023136"/>
    </source>
</evidence>
<keyword evidence="7" id="KW-0547">Nucleotide-binding</keyword>
<evidence type="ECO:0000256" key="11">
    <source>
        <dbReference type="ARBA" id="ARBA00023170"/>
    </source>
</evidence>
<dbReference type="Gene3D" id="3.30.200.20">
    <property type="entry name" value="Phosphorylase Kinase, domain 1"/>
    <property type="match status" value="1"/>
</dbReference>
<name>A0A9D5CN72_9LILI</name>
<dbReference type="Pfam" id="PF00069">
    <property type="entry name" value="Pkinase"/>
    <property type="match status" value="1"/>
</dbReference>
<keyword evidence="16" id="KW-1185">Reference proteome</keyword>
<dbReference type="SMART" id="SM00220">
    <property type="entry name" value="S_TKc"/>
    <property type="match status" value="1"/>
</dbReference>
<organism evidence="15 16">
    <name type="scientific">Dioscorea zingiberensis</name>
    <dbReference type="NCBI Taxonomy" id="325984"/>
    <lineage>
        <taxon>Eukaryota</taxon>
        <taxon>Viridiplantae</taxon>
        <taxon>Streptophyta</taxon>
        <taxon>Embryophyta</taxon>
        <taxon>Tracheophyta</taxon>
        <taxon>Spermatophyta</taxon>
        <taxon>Magnoliopsida</taxon>
        <taxon>Liliopsida</taxon>
        <taxon>Dioscoreales</taxon>
        <taxon>Dioscoreaceae</taxon>
        <taxon>Dioscorea</taxon>
    </lineage>
</organism>
<reference evidence="15" key="2">
    <citation type="journal article" date="2022" name="Hortic Res">
        <title>The genome of Dioscorea zingiberensis sheds light on the biosynthesis, origin and evolution of the medicinally important diosgenin saponins.</title>
        <authorList>
            <person name="Li Y."/>
            <person name="Tan C."/>
            <person name="Li Z."/>
            <person name="Guo J."/>
            <person name="Li S."/>
            <person name="Chen X."/>
            <person name="Wang C."/>
            <person name="Dai X."/>
            <person name="Yang H."/>
            <person name="Song W."/>
            <person name="Hou L."/>
            <person name="Xu J."/>
            <person name="Tong Z."/>
            <person name="Xu A."/>
            <person name="Yuan X."/>
            <person name="Wang W."/>
            <person name="Yang Q."/>
            <person name="Chen L."/>
            <person name="Sun Z."/>
            <person name="Wang K."/>
            <person name="Pan B."/>
            <person name="Chen J."/>
            <person name="Bao Y."/>
            <person name="Liu F."/>
            <person name="Qi X."/>
            <person name="Gang D.R."/>
            <person name="Wen J."/>
            <person name="Li J."/>
        </authorList>
    </citation>
    <scope>NUCLEOTIDE SEQUENCE</scope>
    <source>
        <strain evidence="15">Dzin_1.0</strain>
    </source>
</reference>
<dbReference type="InterPro" id="IPR051564">
    <property type="entry name" value="LRR_receptor-like_kinase"/>
</dbReference>
<dbReference type="PROSITE" id="PS50011">
    <property type="entry name" value="PROTEIN_KINASE_DOM"/>
    <property type="match status" value="1"/>
</dbReference>
<dbReference type="PANTHER" id="PTHR48055:SF22">
    <property type="entry name" value="LEUCINE-RICH REPEAT RECEPTOR-LIKE SERINE_THREONINE_TYROSINE-PROTEIN KINASE SOBIR1"/>
    <property type="match status" value="1"/>
</dbReference>
<keyword evidence="9 13" id="KW-1133">Transmembrane helix</keyword>
<dbReference type="GO" id="GO:0004672">
    <property type="term" value="F:protein kinase activity"/>
    <property type="evidence" value="ECO:0007669"/>
    <property type="project" value="InterPro"/>
</dbReference>
<evidence type="ECO:0000256" key="6">
    <source>
        <dbReference type="ARBA" id="ARBA00022737"/>
    </source>
</evidence>
<dbReference type="Proteomes" id="UP001085076">
    <property type="component" value="Miscellaneous, Linkage group lg04"/>
</dbReference>
<accession>A0A9D5CN72</accession>
<dbReference type="AlphaFoldDB" id="A0A9D5CN72"/>
<evidence type="ECO:0000256" key="1">
    <source>
        <dbReference type="ARBA" id="ARBA00004479"/>
    </source>
</evidence>
<evidence type="ECO:0000256" key="5">
    <source>
        <dbReference type="ARBA" id="ARBA00022729"/>
    </source>
</evidence>
<keyword evidence="5" id="KW-0732">Signal</keyword>
<dbReference type="SUPFAM" id="SSF56112">
    <property type="entry name" value="Protein kinase-like (PK-like)"/>
    <property type="match status" value="1"/>
</dbReference>
<keyword evidence="8" id="KW-0067">ATP-binding</keyword>
<dbReference type="PROSITE" id="PS00108">
    <property type="entry name" value="PROTEIN_KINASE_ST"/>
    <property type="match status" value="1"/>
</dbReference>
<gene>
    <name evidence="15" type="ORF">J5N97_018104</name>
</gene>
<evidence type="ECO:0000256" key="3">
    <source>
        <dbReference type="ARBA" id="ARBA00022679"/>
    </source>
</evidence>
<evidence type="ECO:0000259" key="14">
    <source>
        <dbReference type="PROSITE" id="PS50011"/>
    </source>
</evidence>
<dbReference type="GO" id="GO:0016020">
    <property type="term" value="C:membrane"/>
    <property type="evidence" value="ECO:0007669"/>
    <property type="project" value="UniProtKB-SubCell"/>
</dbReference>
<comment type="subcellular location">
    <subcellularLocation>
        <location evidence="1">Membrane</location>
        <topology evidence="1">Single-pass type I membrane protein</topology>
    </subcellularLocation>
</comment>
<evidence type="ECO:0000313" key="15">
    <source>
        <dbReference type="EMBL" id="KAJ0976139.1"/>
    </source>
</evidence>
<reference evidence="15" key="1">
    <citation type="submission" date="2021-03" db="EMBL/GenBank/DDBJ databases">
        <authorList>
            <person name="Li Z."/>
            <person name="Yang C."/>
        </authorList>
    </citation>
    <scope>NUCLEOTIDE SEQUENCE</scope>
    <source>
        <strain evidence="15">Dzin_1.0</strain>
        <tissue evidence="15">Leaf</tissue>
    </source>
</reference>
<sequence>MHTARPGTFKQHAMSGTRLHMDPINKKHREFFTSPPVDTSSNKMFHLNPIVSVSAIIMVASAFIFFACLIVTVFVFCMKNKQDRMKLKDCTITLFGHEIKSAKDLSFVASTGGVGLEIIGRGGCGDVYKAHLPRRRGENLTVAIKKITLTSPMSSSQFYQERSSCLSDKMRQVRAEIKTVGHVGHPNLVRLLAHVSKGEHHFLVSEFMQNGSLHDALKKCQLDWPARYKIALGIISGLQFLHFIHKPCIIHRDLKPGNILLDSDLNPKIADFGLAKVVEGRFVRTRLAGTLGYIAPENYNGMPCTDKCDVYSFGVILAVLVTGRFPNDDRVLEEMGMVKWVRRVMSSGDEAAIGIIDEKMVGNGYEEQMVLVLKIACFCMYDNPRERPRSRDLKCMLAQIKH</sequence>
<keyword evidence="10 13" id="KW-0472">Membrane</keyword>
<keyword evidence="6" id="KW-0677">Repeat</keyword>
<comment type="caution">
    <text evidence="15">The sequence shown here is derived from an EMBL/GenBank/DDBJ whole genome shotgun (WGS) entry which is preliminary data.</text>
</comment>
<evidence type="ECO:0000256" key="8">
    <source>
        <dbReference type="ARBA" id="ARBA00022840"/>
    </source>
</evidence>